<sequence length="206" mass="23211">MSDERPAGVDMYRHYRRLLKDNWLGEAICWTVVVPNDGIPLTLAEIGERVSGGTSYEIHEKASFEDDYSDEADWAMLAGQSGSVTELFEYNGCHGTYPPTLPRLSVGARAYSVYWNVNANNRVAFAADGELLLMVDAMYPEEWAQEPNLTRWPELVAMAPHFKWRNGKSWRAAALATIELTTGARLSLDWFDQERPYLTSQDPVSG</sequence>
<name>A0A9W6HXS6_9ACTN</name>
<proteinExistence type="predicted"/>
<gene>
    <name evidence="1" type="ORF">GCM10017600_07590</name>
</gene>
<dbReference type="Proteomes" id="UP001143474">
    <property type="component" value="Unassembled WGS sequence"/>
</dbReference>
<dbReference type="EMBL" id="BSEV01000001">
    <property type="protein sequence ID" value="GLK07354.1"/>
    <property type="molecule type" value="Genomic_DNA"/>
</dbReference>
<comment type="caution">
    <text evidence="1">The sequence shown here is derived from an EMBL/GenBank/DDBJ whole genome shotgun (WGS) entry which is preliminary data.</text>
</comment>
<evidence type="ECO:0000313" key="1">
    <source>
        <dbReference type="EMBL" id="GLK07354.1"/>
    </source>
</evidence>
<evidence type="ECO:0000313" key="2">
    <source>
        <dbReference type="Proteomes" id="UP001143474"/>
    </source>
</evidence>
<reference evidence="1" key="2">
    <citation type="submission" date="2023-01" db="EMBL/GenBank/DDBJ databases">
        <authorList>
            <person name="Sun Q."/>
            <person name="Evtushenko L."/>
        </authorList>
    </citation>
    <scope>NUCLEOTIDE SEQUENCE</scope>
    <source>
        <strain evidence="1">VKM Ac-2007</strain>
    </source>
</reference>
<dbReference type="RefSeq" id="WP_271215895.1">
    <property type="nucleotide sequence ID" value="NZ_BAAAVD010000006.1"/>
</dbReference>
<protein>
    <submittedName>
        <fullName evidence="1">Uncharacterized protein</fullName>
    </submittedName>
</protein>
<dbReference type="InterPro" id="IPR045592">
    <property type="entry name" value="DUF6461"/>
</dbReference>
<dbReference type="Pfam" id="PF20062">
    <property type="entry name" value="DUF6461"/>
    <property type="match status" value="1"/>
</dbReference>
<accession>A0A9W6HXS6</accession>
<dbReference type="AlphaFoldDB" id="A0A9W6HXS6"/>
<keyword evidence="2" id="KW-1185">Reference proteome</keyword>
<reference evidence="1" key="1">
    <citation type="journal article" date="2014" name="Int. J. Syst. Evol. Microbiol.">
        <title>Complete genome sequence of Corynebacterium casei LMG S-19264T (=DSM 44701T), isolated from a smear-ripened cheese.</title>
        <authorList>
            <consortium name="US DOE Joint Genome Institute (JGI-PGF)"/>
            <person name="Walter F."/>
            <person name="Albersmeier A."/>
            <person name="Kalinowski J."/>
            <person name="Ruckert C."/>
        </authorList>
    </citation>
    <scope>NUCLEOTIDE SEQUENCE</scope>
    <source>
        <strain evidence="1">VKM Ac-2007</strain>
    </source>
</reference>
<organism evidence="1 2">
    <name type="scientific">Streptosporangium carneum</name>
    <dbReference type="NCBI Taxonomy" id="47481"/>
    <lineage>
        <taxon>Bacteria</taxon>
        <taxon>Bacillati</taxon>
        <taxon>Actinomycetota</taxon>
        <taxon>Actinomycetes</taxon>
        <taxon>Streptosporangiales</taxon>
        <taxon>Streptosporangiaceae</taxon>
        <taxon>Streptosporangium</taxon>
    </lineage>
</organism>